<dbReference type="Pfam" id="PF24120">
    <property type="entry name" value="SsdA_C"/>
    <property type="match status" value="1"/>
</dbReference>
<dbReference type="InterPro" id="IPR036770">
    <property type="entry name" value="Ankyrin_rpt-contain_sf"/>
</dbReference>
<keyword evidence="1" id="KW-0677">Repeat</keyword>
<dbReference type="InterPro" id="IPR057517">
    <property type="entry name" value="SsdA-like_C"/>
</dbReference>
<feature type="repeat" description="ANK" evidence="3">
    <location>
        <begin position="237"/>
        <end position="269"/>
    </location>
</feature>
<keyword evidence="2 3" id="KW-0040">ANK repeat</keyword>
<sequence length="513" mass="58945">MPPKTQIKLNGLLDNNGRRIPLALVTEWDRHSVRVVCPYCSSRHCHGIGRLPRIGQTRESHCYRDAEDVGSQQYQLCYPDEPAAKDYFYELDKECHRFRTVGVMTPDEDADSSDYEYTSDATEEHDEMDELHRGLENLNIAREDPLRRQQDSPASMDEALREWYRDPSWRLSMCFSLCITNDIPDVERLIGTYRDPLLRSKDWQGENCISFAAIEGHLEMVQLLHKHGGSIHNSNKKGRTPLMEAVLWGRLKVAKFLLKQGADPNMQDRKGRIALFYALPSTITARMRATKDHYVERSTAESNRRVIAITLRAYEPITAETEANDNVYGGGDRFILNTMQSQMTFVERSTTYDIPDSYKTIARLDRGTMFPIVSAASGWKTDFAIDLIINNRSWTGKVRELCNVLGYELPADGRDRSEPVGTYFASHAEKKLIAYYIDKHMVLPWAALKYNNRREGGDWIRDSTQFQDLTDVQPMLMRGRAKISISRSTCADCTRFVRHVEQSLGLCFQVETR</sequence>
<dbReference type="SUPFAM" id="SSF48403">
    <property type="entry name" value="Ankyrin repeat"/>
    <property type="match status" value="1"/>
</dbReference>
<dbReference type="InterPro" id="IPR002110">
    <property type="entry name" value="Ankyrin_rpt"/>
</dbReference>
<dbReference type="STRING" id="498257.G2WXR2"/>
<dbReference type="Pfam" id="PF12796">
    <property type="entry name" value="Ank_2"/>
    <property type="match status" value="1"/>
</dbReference>
<dbReference type="KEGG" id="vda:VDAG_02394"/>
<keyword evidence="6" id="KW-1185">Reference proteome</keyword>
<name>G2WXR2_VERDV</name>
<feature type="domain" description="Single-strand DNA deaminase toxin A-like C-terminal" evidence="4">
    <location>
        <begin position="374"/>
        <end position="433"/>
    </location>
</feature>
<dbReference type="InterPro" id="IPR050776">
    <property type="entry name" value="Ank_Repeat/CDKN_Inhibitor"/>
</dbReference>
<evidence type="ECO:0000259" key="4">
    <source>
        <dbReference type="Pfam" id="PF24120"/>
    </source>
</evidence>
<accession>G2WXR2</accession>
<dbReference type="OMA" id="RDHYKNR"/>
<evidence type="ECO:0000256" key="2">
    <source>
        <dbReference type="ARBA" id="ARBA00023043"/>
    </source>
</evidence>
<evidence type="ECO:0000256" key="3">
    <source>
        <dbReference type="PROSITE-ProRule" id="PRU00023"/>
    </source>
</evidence>
<dbReference type="SMART" id="SM00248">
    <property type="entry name" value="ANK"/>
    <property type="match status" value="2"/>
</dbReference>
<dbReference type="RefSeq" id="XP_009651342.1">
    <property type="nucleotide sequence ID" value="XM_009653047.1"/>
</dbReference>
<dbReference type="OrthoDB" id="341259at2759"/>
<dbReference type="InParanoid" id="G2WXR2"/>
<gene>
    <name evidence="5" type="ORF">VDAG_02394</name>
</gene>
<dbReference type="PROSITE" id="PS50088">
    <property type="entry name" value="ANK_REPEAT"/>
    <property type="match status" value="2"/>
</dbReference>
<feature type="repeat" description="ANK" evidence="3">
    <location>
        <begin position="204"/>
        <end position="236"/>
    </location>
</feature>
<organism evidence="5 6">
    <name type="scientific">Verticillium dahliae (strain VdLs.17 / ATCC MYA-4575 / FGSC 10137)</name>
    <name type="common">Verticillium wilt</name>
    <dbReference type="NCBI Taxonomy" id="498257"/>
    <lineage>
        <taxon>Eukaryota</taxon>
        <taxon>Fungi</taxon>
        <taxon>Dikarya</taxon>
        <taxon>Ascomycota</taxon>
        <taxon>Pezizomycotina</taxon>
        <taxon>Sordariomycetes</taxon>
        <taxon>Hypocreomycetidae</taxon>
        <taxon>Glomerellales</taxon>
        <taxon>Plectosphaerellaceae</taxon>
        <taxon>Verticillium</taxon>
    </lineage>
</organism>
<dbReference type="EMBL" id="DS572698">
    <property type="protein sequence ID" value="EGY20870.1"/>
    <property type="molecule type" value="Genomic_DNA"/>
</dbReference>
<reference evidence="5 6" key="1">
    <citation type="submission" date="2008-03" db="EMBL/GenBank/DDBJ databases">
        <title>The Genome Sequence of Verticillium dahliae VdLs.17.</title>
        <authorList>
            <consortium name="The Broad Institute Genome Sequencing Platform"/>
            <person name="Ma L.-J.J."/>
            <person name="Klosterman S.J."/>
            <person name="Subbarao K."/>
            <person name="Dobinson K."/>
            <person name="Veronese P."/>
            <person name="Kang S."/>
            <person name="Gold S.E."/>
            <person name="Young S."/>
            <person name="Jaffe D."/>
            <person name="Gnerre S."/>
            <person name="Berlin A."/>
            <person name="Heiman D."/>
            <person name="Hepburn T."/>
            <person name="Sykes S."/>
            <person name="Alvarado L."/>
            <person name="Kodira C.D."/>
            <person name="Lander E."/>
            <person name="Galagan J."/>
            <person name="Nusbaum C."/>
            <person name="Birren B."/>
        </authorList>
    </citation>
    <scope>NUCLEOTIDE SEQUENCE [LARGE SCALE GENOMIC DNA]</scope>
    <source>
        <strain evidence="6">VdLs.17 / ATCC MYA-4575 / FGSC 10137</strain>
    </source>
</reference>
<dbReference type="AlphaFoldDB" id="G2WXR2"/>
<dbReference type="HOGENOM" id="CLU_042425_0_0_1"/>
<dbReference type="GeneID" id="20703857"/>
<protein>
    <submittedName>
        <fullName evidence="5">Ankyrin repeat protein</fullName>
    </submittedName>
</protein>
<proteinExistence type="predicted"/>
<evidence type="ECO:0000256" key="1">
    <source>
        <dbReference type="ARBA" id="ARBA00022737"/>
    </source>
</evidence>
<dbReference type="Proteomes" id="UP000001611">
    <property type="component" value="Chromosome 3"/>
</dbReference>
<dbReference type="eggNOG" id="KOG0504">
    <property type="taxonomic scope" value="Eukaryota"/>
</dbReference>
<dbReference type="Gene3D" id="1.25.40.20">
    <property type="entry name" value="Ankyrin repeat-containing domain"/>
    <property type="match status" value="1"/>
</dbReference>
<dbReference type="PROSITE" id="PS50297">
    <property type="entry name" value="ANK_REP_REGION"/>
    <property type="match status" value="1"/>
</dbReference>
<evidence type="ECO:0000313" key="5">
    <source>
        <dbReference type="EMBL" id="EGY20870.1"/>
    </source>
</evidence>
<dbReference type="PANTHER" id="PTHR24201">
    <property type="entry name" value="ANK_REP_REGION DOMAIN-CONTAINING PROTEIN"/>
    <property type="match status" value="1"/>
</dbReference>
<evidence type="ECO:0000313" key="6">
    <source>
        <dbReference type="Proteomes" id="UP000001611"/>
    </source>
</evidence>